<keyword evidence="3" id="KW-1185">Reference proteome</keyword>
<accession>A0A4Y3KB46</accession>
<name>A0A4Y3KB46_CELUD</name>
<proteinExistence type="predicted"/>
<gene>
    <name evidence="2" type="ORF">CUD01_06620</name>
</gene>
<sequence length="75" mass="8524">MSRSPRTGRALTDWLARHLLGPAQVGDSREPARPTTEQEHAREQELRSTLVRVQDANGRTYLVERSATEPDERDV</sequence>
<evidence type="ECO:0000313" key="2">
    <source>
        <dbReference type="EMBL" id="GEA80218.1"/>
    </source>
</evidence>
<comment type="caution">
    <text evidence="2">The sequence shown here is derived from an EMBL/GenBank/DDBJ whole genome shotgun (WGS) entry which is preliminary data.</text>
</comment>
<organism evidence="2 3">
    <name type="scientific">Cellulomonas uda</name>
    <dbReference type="NCBI Taxonomy" id="1714"/>
    <lineage>
        <taxon>Bacteria</taxon>
        <taxon>Bacillati</taxon>
        <taxon>Actinomycetota</taxon>
        <taxon>Actinomycetes</taxon>
        <taxon>Micrococcales</taxon>
        <taxon>Cellulomonadaceae</taxon>
        <taxon>Cellulomonas</taxon>
    </lineage>
</organism>
<dbReference type="RefSeq" id="WP_094180588.1">
    <property type="nucleotide sequence ID" value="NZ_BJLP01000007.1"/>
</dbReference>
<dbReference type="Proteomes" id="UP000315842">
    <property type="component" value="Unassembled WGS sequence"/>
</dbReference>
<protein>
    <submittedName>
        <fullName evidence="2">Uncharacterized protein</fullName>
    </submittedName>
</protein>
<dbReference type="EMBL" id="BJLP01000007">
    <property type="protein sequence ID" value="GEA80218.1"/>
    <property type="molecule type" value="Genomic_DNA"/>
</dbReference>
<reference evidence="2 3" key="1">
    <citation type="submission" date="2019-06" db="EMBL/GenBank/DDBJ databases">
        <title>Whole genome shotgun sequence of Cellulomonas uda NBRC 3747.</title>
        <authorList>
            <person name="Hosoyama A."/>
            <person name="Uohara A."/>
            <person name="Ohji S."/>
            <person name="Ichikawa N."/>
        </authorList>
    </citation>
    <scope>NUCLEOTIDE SEQUENCE [LARGE SCALE GENOMIC DNA]</scope>
    <source>
        <strain evidence="2 3">NBRC 3747</strain>
    </source>
</reference>
<feature type="compositionally biased region" description="Basic and acidic residues" evidence="1">
    <location>
        <begin position="27"/>
        <end position="46"/>
    </location>
</feature>
<feature type="region of interest" description="Disordered" evidence="1">
    <location>
        <begin position="19"/>
        <end position="53"/>
    </location>
</feature>
<evidence type="ECO:0000313" key="3">
    <source>
        <dbReference type="Proteomes" id="UP000315842"/>
    </source>
</evidence>
<dbReference type="AlphaFoldDB" id="A0A4Y3KB46"/>
<evidence type="ECO:0000256" key="1">
    <source>
        <dbReference type="SAM" id="MobiDB-lite"/>
    </source>
</evidence>